<dbReference type="GO" id="GO:0016020">
    <property type="term" value="C:membrane"/>
    <property type="evidence" value="ECO:0007669"/>
    <property type="project" value="InterPro"/>
</dbReference>
<dbReference type="Gene3D" id="2.60.120.260">
    <property type="entry name" value="Galactose-binding domain-like"/>
    <property type="match status" value="2"/>
</dbReference>
<dbReference type="Pfam" id="PF17963">
    <property type="entry name" value="Big_9"/>
    <property type="match status" value="1"/>
</dbReference>
<dbReference type="NCBIfam" id="TIGR03660">
    <property type="entry name" value="T1SS_rpt_143"/>
    <property type="match status" value="4"/>
</dbReference>
<dbReference type="GO" id="GO:0007156">
    <property type="term" value="P:homophilic cell adhesion via plasma membrane adhesion molecules"/>
    <property type="evidence" value="ECO:0007669"/>
    <property type="project" value="InterPro"/>
</dbReference>
<dbReference type="PROSITE" id="PS50268">
    <property type="entry name" value="CADHERIN_2"/>
    <property type="match status" value="1"/>
</dbReference>
<protein>
    <submittedName>
        <fullName evidence="3">T1SS-143 domain-containing protein</fullName>
    </submittedName>
</protein>
<evidence type="ECO:0000256" key="1">
    <source>
        <dbReference type="SAM" id="MobiDB-lite"/>
    </source>
</evidence>
<dbReference type="Gene3D" id="2.60.40.2810">
    <property type="match status" value="1"/>
</dbReference>
<sequence>MSERQASSTNTATNTSQATIPPQTLKIGVVAEGSSEVLVRQPGQLVDFSQMLEVPVSLFRYGESLQILFSGGGTLLVEGFFTGDQTDASLILSENQTLTIEEFGALVEILPVDTLQTAAGDGTPIADQLEEPGSSGQDFDDNPDGGPLGPGLNVNDLLKPEDNAGAAAANDDPEQDVDDVPVAGIAEVGALDETDWADAGKGPLSFTGNLNVDFGLDGVTERSLQFQLDNGVPVDRAGNPLSLTADGQPLSYEVQDLTADAANEIGDGSQLLTAKLPNGEVVFEVLLNTFTETGAYTFTLRGNLDHLEADVKDILALEFGFQAFDADGDSADSFLIVNVADDMPEIGEPSTGTVDEDGIPDIGNNNDNADGDAAATSNTITASLDIDWGADDADSEQGGVGDRSVKFAGTPEVPQGLSSEGVALVYSLSDDGTELTATKGDGGEAVFKVTLSDDAAGTYSFELMGPLDHPVANTEDDINLTFEFIATDSDGDTASSSFTVIVDDDLADITSLEVNKYVQVDESAGLDNDDTTDTAVSELFDGVNNLGSDEDMEPQFARDNVVDFAYDNGADGATHTVTLSIEEDGMSSGLQTTEGKDILLYLQNGLVVGRVGGADGDAVFAIAIDEAGEVSLAQYQSIKQPDTSDHDEFVNLDGKISAVLTVTDGDGDVARQDIAIGEKIRFGDDGPTITSLEVNKYVQVDESAGLDNDDTTDTAVSELFDGVNNLGSDEDMEPQFARDNVVDFAYDNGADGATHTVTLSIEEDGMSSGLQTTEGKDILLYLQNGLVVGRVGGADGDAVFAIAIDEAGEVSLAQYQSIKQPDTSDHDEFVNLDGKISAVLTVADGDGDVARQDIAIGEKIRFGDDGPTITSLEVNKYVQVDESAGLDNDDTTDTAVSDLFANVAFKGSDEDMEPQFARDNVVDFAYDNGADGATHTVTLSIDDANSGLTTTDGTPIMLYLENGLVVGRVGGAGGDAVFAIAIDEAGEVSLAQYQSIKQLNTSDHDEFVNLDGKISAVLTVTDGDGDVASDSIAIGEKIRFGDDGPTITSLEVNRYVQVDESAGLDNDDTTDMAVSDLFANVAFKGSDEDMEPQFARDNVVDFAYDNGADGATHTVTLSIDDANSGLTTTDGTPITLYLENGLVVGRVGGAGGDAVFAIAIDEAGEVSLAQYQSIKQPDTSDHDEFVNLDGKISAVLTVTDGDGDVASDSTAIGEKIRFGDDGPSLTGEEQGVTVDEDDIDTIFSTGTSPDYWGFEGDESLTEFWTGAAISFGDLQGVVNFGADGDAGANSFTFVNDATQQLTNLGLTSDGDSIQFDSLQLTPNITLMLGVANGRPVIGLALNSETGEFAVLQADQLDHVAGKGENTALQLSDGTMIDAIDFGSVIVARDGDGDTVELGGKLDVTVVDDVPEPHIWVDDHIRIDETEGDHSDNVPAKGRIRKLFKDVEDKGSDPDLSGPIYARNDVLDFHKHVGADERGSHELVFRIDAAASGLTTTEGEEITLTLEDGQIVGRVPSGEAAFAIHLHQNGKVSMVQYMSIEHPDTDSSDEHVSLDGKVTAILTVTDEDGDAVSTEIAVGDLLTFDDDGPRVTNQQRDVTIDEDDIDTPLSTGTSPDYWGIEGDGNWTDFWTGSAINTDSLQSVVDFGADGDAGSGSFTFAGDAEQQLTDLGLTSDGDAVEFQSVQLNAKLTLMVGIADGRPVIGLILNSETGEFAVLQADQLDHVTGDGENTALQLSDGSTIDAIDFGSVIVATDGDGDTVDLDGKLNVTVVDDVPEPHIWVDDHIRIDETEGPHSDNIPPWFGFNTFKDVDSIGSDPDLSSPIYARNDVLDFHRHVGADERGSHELVFRIDDATSGLTTTEGEKITLTLEDGQIVGRVPSGEAAFAIHLHQNGNVSMVQYMSIKHPDTDSSDEHVSLDGKVTAVLTVTDEDGDAVSTEIAVGDLLTFDDDGPRVTNQQRDVTIDEDDIDTPLSTGTSPDYWGIEGDGNWTDFWTGSAINTGNLQGVVDFGADGDAGSGSFTFADDAAQQLTDLGLTSDGDAVEFQSVQLNAKLTLMVGIADGRPVVGLILNSETGEFAVLQADQLDHVTGDGENTALQLSDGSTIDAIDFGSVIVATDGDGDTVDLDGKLNVTVVDDVPEPQIWIEDYIRIDETEGDHSDNTDNTAVAQLFDGVANKGADLDLTGPIFAHYSVLGGDLNIGADEHGSYEVTLEISQDGVSSGLYTTGGLADGKEIFLFEEDGMIVGRIEDGNGRPNGEAVFAIHVHQTGEVSMVQYMSIEHPDTDSSDEHVSLDGKVTAVLTVTDEDGDTVSTQVEIGEYLTFDDDGPHIGEFVTTGETVELDETSGLQHDEVNAAPDSDIRALFAAFENDAAADPDMETIFAQQQGVLDAEIFGGADGVSDVAVTLEIATEGLNSGLQTTEGVPINLYTEGDLIVGRAGDGDAAVIFAVSIDDNGTVSVVQYASLEHTQPGQDDSLDLGDLIVARLTITDGDGDTDTATAVIGGKIIFHDDEPNAIRSGSQIVVDEAADLGAVVSGQLQFEEGADGATVTGAHFRNSQGYVRRYDMEEPQGQRGDFLTVGGEKIVLSSTTDASGIITLVGATETSGSSAFTVVVQPDGSYEFTQILGFDHPDTGEAGSDDSIDLRLRFTVTDGDGDTSTATAVISVHDDEVVLTGDAVSAKADEDDIIGDRSGVPGNQPNDGNGDGSTTGAYDVNGPAYVTENISNLVDFGNDGGTFVIADDAVSTLEGMDLKSGGEKLSYVVIGSKLVGYLETTGDTEYSFANDHPVFSLELTSDNGDVVFKLFDQLDHVAGHLDNEHSGELLIDFGSVIDAVDGDGDRVNLDGKFTIQIVDDVPYVDYNAYEKNLVVNGSFEQPDIGSSYSFFSSIDGWQSTNETGFEIHSDSFSQPRDGEQYLELDMDAGGAVDGIYQNIVTEADAQYELLFSLADRSDNGPSSEVRVLWNGVEVGVYSTDSTDWTNISVNVVGTGQDGGDRLEFVEVSGSSQNNGLGTYLDNIQLYKTAGYVDEAALGGAEPVVATDSLGISWGADDANTNTGGVGDRSVVFDTSSTNPPSGLSSDGVQLVYEFSADGTTLKALKGAGGDEVFTVTLSDADAGSYTFTLIGNLDHDVAGFEEELLLYFSFTAKDSDGDTAPGSFRVVVNDDLLEIGSPLASTVDEDGLLVGNKDSASGDAAATSASVSDVSLDINWGADDGVRTVTFTSNSVLPAGLTSDGVALVYTLSQGDTVLTATKAGSSEVVFVVTLSDESAGSYSFELKGNLDHPAGADENDINLSFEFVATDGDGDTASSSFTVTVDDDMPVIGAPADSVVDEDGLTAGNKDDAPGDAAATETMADDVALNISWGADNANSDAGGAGDRSVTFASNSVLPAGLSSDGVSLVYTLSQGDTVLTATKAGSSEVVFVVTLSDEGTGSYSFDLKGNLDHPAGDDENDIDLTFNFVAKDSDGDTASSNFTVTVDDDSPVLDDSVYGQNLVVNGSFEDPDIGSNGHKAVDTMSGWMSTNGTRFEIHSNSFSPSSDGDQYLELDKDGAGSGKVDGIYQNIITDANTQYELSFDLADRVHNGQGSDVRVLWNGVEVGEGVYSTDSTDWSNFTITVVGTGQAGGDRLEFIELTTPGQNNGLGTYLDNIQLHKVGPIVDEVDIEGGSAVASDELHIKWGADDATSGTNARAVTFADSLDGTVAKTDENTDLKSAGSPVFLKSFGAVLIGYTDVVPQSATDTDDAVFTVTLSGDGTGAYTFELLGQLDHEGAEAEDLSLTFDFVATDSDGDGDGVSGDFTVNIVDDVPTGAADNASGEEDVSFKIDVLANDNVGADKAATILLENDGETAQKGTVVVNPDGTVQYTSPHENFNGSDSFSYVIEDADGDRSEVITVTVEVTPVNDHPELTVTDVQSKFDENGTGPVAKFSAADIDGDALTYSLTGDDAHLFEIRGNEVYFKAAPDFENPLDVGADQEYDFNIVVSDGHEEVSEDISVSVTDQAAELSLSLSSKNVAFSVADDFKGPDNNNGQPGGYSGSDGSRLWLDGSWHEVGDDDSSTNYNGKIVSNYQDLGDNLLNYHLVIKGDGEISRSVDLSDMTDAKLIIHADHVLHDAGDNLLIVLEWEDESGVTKTYSTDLASKQQSPSDFVIDLLNDVPGYVPSETILKFVSEDFEAGDYARIFNVVIEGHENVPETDYTTNFKLGGAGVVIGDVVAVSDGDNNAANNQLSSAVITLKNYQQGDALSYIPQGAYAGISATTAVVGGNLVLTLSGDASHAAYVAAIKAIEFNTSSNDPVRTIEMVVSNGSDESDVATTTINVTENTENPSTIFVDYNEPAFSQNRFYESDPEKNPGWHYRLNGTDQNDRIEGQGNWHNDMSGGEGNDLLIGDDWHPVSHRNYSDTFNGGAGYDRMTSGSEDDLDTFIFDVLDGSFDTITDFDGTAQGEVDLTVDRLDISALLNKAFGDDEVDAAEAGQYVKVQENGSGSDVLVDVDGTANGENWSKIAHLDNISQTDTIKVVLDDDGSYTQVDVVA</sequence>
<feature type="compositionally biased region" description="Low complexity" evidence="1">
    <location>
        <begin position="2694"/>
        <end position="2703"/>
    </location>
</feature>
<dbReference type="Proteomes" id="UP000183371">
    <property type="component" value="Unassembled WGS sequence"/>
</dbReference>
<feature type="region of interest" description="Disordered" evidence="1">
    <location>
        <begin position="346"/>
        <end position="374"/>
    </location>
</feature>
<accession>A0A1I7BK03</accession>
<dbReference type="InterPro" id="IPR043824">
    <property type="entry name" value="DUF5801"/>
</dbReference>
<dbReference type="InterPro" id="IPR002126">
    <property type="entry name" value="Cadherin-like_dom"/>
</dbReference>
<evidence type="ECO:0000313" key="3">
    <source>
        <dbReference type="EMBL" id="SFT87492.1"/>
    </source>
</evidence>
<evidence type="ECO:0000259" key="2">
    <source>
        <dbReference type="PROSITE" id="PS50268"/>
    </source>
</evidence>
<feature type="compositionally biased region" description="Low complexity" evidence="1">
    <location>
        <begin position="360"/>
        <end position="374"/>
    </location>
</feature>
<dbReference type="InterPro" id="IPR011049">
    <property type="entry name" value="Serralysin-like_metalloprot_C"/>
</dbReference>
<feature type="compositionally biased region" description="Low complexity" evidence="1">
    <location>
        <begin position="150"/>
        <end position="170"/>
    </location>
</feature>
<feature type="region of interest" description="Disordered" evidence="1">
    <location>
        <begin position="118"/>
        <end position="177"/>
    </location>
</feature>
<dbReference type="GO" id="GO:0005509">
    <property type="term" value="F:calcium ion binding"/>
    <property type="evidence" value="ECO:0007669"/>
    <property type="project" value="InterPro"/>
</dbReference>
<evidence type="ECO:0000313" key="4">
    <source>
        <dbReference type="Proteomes" id="UP000183371"/>
    </source>
</evidence>
<dbReference type="Pfam" id="PF19116">
    <property type="entry name" value="DUF5801"/>
    <property type="match status" value="9"/>
</dbReference>
<reference evidence="4" key="1">
    <citation type="submission" date="2016-10" db="EMBL/GenBank/DDBJ databases">
        <authorList>
            <person name="Varghese N."/>
            <person name="Submissions S."/>
        </authorList>
    </citation>
    <scope>NUCLEOTIDE SEQUENCE [LARGE SCALE GENOMIC DNA]</scope>
    <source>
        <strain evidence="4">DSM 17465</strain>
    </source>
</reference>
<feature type="region of interest" description="Disordered" evidence="1">
    <location>
        <begin position="2685"/>
        <end position="2712"/>
    </location>
</feature>
<keyword evidence="4" id="KW-1185">Reference proteome</keyword>
<name>A0A1I7BK03_9HYPH</name>
<gene>
    <name evidence="3" type="ORF">SAMN05444141_10429</name>
</gene>
<dbReference type="SUPFAM" id="SSF51120">
    <property type="entry name" value="beta-Roll"/>
    <property type="match status" value="1"/>
</dbReference>
<dbReference type="EMBL" id="FPBD01000004">
    <property type="protein sequence ID" value="SFT87492.1"/>
    <property type="molecule type" value="Genomic_DNA"/>
</dbReference>
<dbReference type="InterPro" id="IPR019959">
    <property type="entry name" value="T1SS-143_rpt-cont_dom"/>
</dbReference>
<organism evidence="3 4">
    <name type="scientific">Pseudovibrio denitrificans</name>
    <dbReference type="NCBI Taxonomy" id="258256"/>
    <lineage>
        <taxon>Bacteria</taxon>
        <taxon>Pseudomonadati</taxon>
        <taxon>Pseudomonadota</taxon>
        <taxon>Alphaproteobacteria</taxon>
        <taxon>Hyphomicrobiales</taxon>
        <taxon>Stappiaceae</taxon>
        <taxon>Pseudovibrio</taxon>
    </lineage>
</organism>
<feature type="domain" description="Cadherin" evidence="2">
    <location>
        <begin position="3925"/>
        <end position="4000"/>
    </location>
</feature>
<dbReference type="Gene3D" id="2.60.40.60">
    <property type="entry name" value="Cadherins"/>
    <property type="match status" value="1"/>
</dbReference>
<proteinExistence type="predicted"/>
<dbReference type="RefSeq" id="WP_208608977.1">
    <property type="nucleotide sequence ID" value="NZ_FPBD01000004.1"/>
</dbReference>